<dbReference type="InterPro" id="IPR003425">
    <property type="entry name" value="CCB3/YggT"/>
</dbReference>
<feature type="transmembrane region" description="Helical" evidence="1">
    <location>
        <begin position="74"/>
        <end position="95"/>
    </location>
</feature>
<name>A0A7W7B0G0_9SPHN</name>
<dbReference type="AlphaFoldDB" id="A0A7W7B0G0"/>
<accession>A0A7W7B0G0</accession>
<dbReference type="GO" id="GO:0016020">
    <property type="term" value="C:membrane"/>
    <property type="evidence" value="ECO:0007669"/>
    <property type="project" value="InterPro"/>
</dbReference>
<keyword evidence="1" id="KW-0472">Membrane</keyword>
<protein>
    <submittedName>
        <fullName evidence="2">YggT family protein</fullName>
    </submittedName>
</protein>
<proteinExistence type="predicted"/>
<evidence type="ECO:0000313" key="3">
    <source>
        <dbReference type="Proteomes" id="UP000566324"/>
    </source>
</evidence>
<organism evidence="2 3">
    <name type="scientific">Sphingosinicella soli</name>
    <dbReference type="NCBI Taxonomy" id="333708"/>
    <lineage>
        <taxon>Bacteria</taxon>
        <taxon>Pseudomonadati</taxon>
        <taxon>Pseudomonadota</taxon>
        <taxon>Alphaproteobacteria</taxon>
        <taxon>Sphingomonadales</taxon>
        <taxon>Sphingosinicellaceae</taxon>
        <taxon>Sphingosinicella</taxon>
    </lineage>
</organism>
<dbReference type="Proteomes" id="UP000566324">
    <property type="component" value="Unassembled WGS sequence"/>
</dbReference>
<keyword evidence="1" id="KW-0812">Transmembrane</keyword>
<feature type="transmembrane region" description="Helical" evidence="1">
    <location>
        <begin position="7"/>
        <end position="33"/>
    </location>
</feature>
<dbReference type="EMBL" id="JACHNZ010000010">
    <property type="protein sequence ID" value="MBB4631574.1"/>
    <property type="molecule type" value="Genomic_DNA"/>
</dbReference>
<dbReference type="RefSeq" id="WP_184066516.1">
    <property type="nucleotide sequence ID" value="NZ_JACHNZ010000010.1"/>
</dbReference>
<evidence type="ECO:0000313" key="2">
    <source>
        <dbReference type="EMBL" id="MBB4631574.1"/>
    </source>
</evidence>
<keyword evidence="3" id="KW-1185">Reference proteome</keyword>
<comment type="caution">
    <text evidence="2">The sequence shown here is derived from an EMBL/GenBank/DDBJ whole genome shotgun (WGS) entry which is preliminary data.</text>
</comment>
<gene>
    <name evidence="2" type="ORF">GGQ98_001186</name>
</gene>
<keyword evidence="1" id="KW-1133">Transmembrane helix</keyword>
<reference evidence="2 3" key="1">
    <citation type="submission" date="2020-08" db="EMBL/GenBank/DDBJ databases">
        <title>Genomic Encyclopedia of Type Strains, Phase IV (KMG-IV): sequencing the most valuable type-strain genomes for metagenomic binning, comparative biology and taxonomic classification.</title>
        <authorList>
            <person name="Goeker M."/>
        </authorList>
    </citation>
    <scope>NUCLEOTIDE SEQUENCE [LARGE SCALE GENOMIC DNA]</scope>
    <source>
        <strain evidence="2 3">DSM 17328</strain>
    </source>
</reference>
<sequence>MNTVAALLGVFTMVIQLVIWIIIAQVIISWLVAFNVINTSNQFVRGLLNGLDRLTEPMLRPIRRVLPDLGGIDLSPMVLILALILIQRLVPALVFDLMAG</sequence>
<dbReference type="Pfam" id="PF02325">
    <property type="entry name" value="CCB3_YggT"/>
    <property type="match status" value="1"/>
</dbReference>
<evidence type="ECO:0000256" key="1">
    <source>
        <dbReference type="SAM" id="Phobius"/>
    </source>
</evidence>